<protein>
    <submittedName>
        <fullName evidence="1">Uncharacterized protein</fullName>
    </submittedName>
</protein>
<gene>
    <name evidence="1" type="ORF">QFC21_006663</name>
</gene>
<organism evidence="1 2">
    <name type="scientific">Naganishia friedmannii</name>
    <dbReference type="NCBI Taxonomy" id="89922"/>
    <lineage>
        <taxon>Eukaryota</taxon>
        <taxon>Fungi</taxon>
        <taxon>Dikarya</taxon>
        <taxon>Basidiomycota</taxon>
        <taxon>Agaricomycotina</taxon>
        <taxon>Tremellomycetes</taxon>
        <taxon>Filobasidiales</taxon>
        <taxon>Filobasidiaceae</taxon>
        <taxon>Naganishia</taxon>
    </lineage>
</organism>
<proteinExistence type="predicted"/>
<reference evidence="1" key="1">
    <citation type="submission" date="2023-04" db="EMBL/GenBank/DDBJ databases">
        <title>Draft Genome sequencing of Naganishia species isolated from polar environments using Oxford Nanopore Technology.</title>
        <authorList>
            <person name="Leo P."/>
            <person name="Venkateswaran K."/>
        </authorList>
    </citation>
    <scope>NUCLEOTIDE SEQUENCE</scope>
    <source>
        <strain evidence="1">MNA-CCFEE 5423</strain>
    </source>
</reference>
<comment type="caution">
    <text evidence="1">The sequence shown here is derived from an EMBL/GenBank/DDBJ whole genome shotgun (WGS) entry which is preliminary data.</text>
</comment>
<dbReference type="Proteomes" id="UP001227268">
    <property type="component" value="Unassembled WGS sequence"/>
</dbReference>
<accession>A0ACC2V121</accession>
<evidence type="ECO:0000313" key="2">
    <source>
        <dbReference type="Proteomes" id="UP001227268"/>
    </source>
</evidence>
<evidence type="ECO:0000313" key="1">
    <source>
        <dbReference type="EMBL" id="KAJ9092788.1"/>
    </source>
</evidence>
<keyword evidence="2" id="KW-1185">Reference proteome</keyword>
<dbReference type="EMBL" id="JASBWT010000035">
    <property type="protein sequence ID" value="KAJ9092788.1"/>
    <property type="molecule type" value="Genomic_DNA"/>
</dbReference>
<name>A0ACC2V121_9TREE</name>
<sequence>MSSTQQGPFVLISGANRGIGLSLVSAFLDRTPSAVIFAGARDPTTAIQLNELVKKHPNHLHVLELIVDDAESNNAAVEEVKKVTDRLDVVIANAGIPSPPEPIHTDDVTLYRTAFEVNTLGPLHLYQATYPLLIASRKSNSTSKDLPAPKFFITSSGLGSMGGYIPFYPATAHGASKAAVNYLAVAIHHQTEDVGAVIIPYHPGNVITYVLGPKEAEAYADIPNVPQGITPEQCAKEYVDLIDRSTRAEHGGKFWAQGFAEPYPW</sequence>